<organism evidence="1 2">
    <name type="scientific">Streptomyces regalis</name>
    <dbReference type="NCBI Taxonomy" id="68262"/>
    <lineage>
        <taxon>Bacteria</taxon>
        <taxon>Bacillati</taxon>
        <taxon>Actinomycetota</taxon>
        <taxon>Actinomycetes</taxon>
        <taxon>Kitasatosporales</taxon>
        <taxon>Streptomycetaceae</taxon>
        <taxon>Streptomyces</taxon>
    </lineage>
</organism>
<proteinExistence type="predicted"/>
<evidence type="ECO:0000313" key="2">
    <source>
        <dbReference type="Proteomes" id="UP000053923"/>
    </source>
</evidence>
<gene>
    <name evidence="1" type="ORF">ADL12_34125</name>
</gene>
<name>A0A101JFA9_9ACTN</name>
<dbReference type="Proteomes" id="UP000053923">
    <property type="component" value="Unassembled WGS sequence"/>
</dbReference>
<dbReference type="EMBL" id="LLZG01000366">
    <property type="protein sequence ID" value="KUL25748.1"/>
    <property type="molecule type" value="Genomic_DNA"/>
</dbReference>
<keyword evidence="2" id="KW-1185">Reference proteome</keyword>
<reference evidence="2" key="1">
    <citation type="submission" date="2015-10" db="EMBL/GenBank/DDBJ databases">
        <authorList>
            <person name="Ju K.-S."/>
            <person name="Doroghazi J.R."/>
            <person name="Metcalf W.W."/>
        </authorList>
    </citation>
    <scope>NUCLEOTIDE SEQUENCE [LARGE SCALE GENOMIC DNA]</scope>
    <source>
        <strain evidence="2">NRRL 3151</strain>
    </source>
</reference>
<accession>A0A101JFA9</accession>
<protein>
    <submittedName>
        <fullName evidence="1">Uncharacterized protein</fullName>
    </submittedName>
</protein>
<evidence type="ECO:0000313" key="1">
    <source>
        <dbReference type="EMBL" id="KUL25748.1"/>
    </source>
</evidence>
<dbReference type="AlphaFoldDB" id="A0A101JFA9"/>
<sequence>MTVKMLVAVLVEKECGGHFLSFLLCSPFLQASRTACATEAAARPFAVREMTEFGARGTRTVFTNSLKAGAEKSTE</sequence>
<comment type="caution">
    <text evidence="1">The sequence shown here is derived from an EMBL/GenBank/DDBJ whole genome shotgun (WGS) entry which is preliminary data.</text>
</comment>